<dbReference type="PANTHER" id="PTHR43744:SF8">
    <property type="entry name" value="SN-GLYCEROL-3-PHOSPHATE TRANSPORT SYSTEM PERMEASE PROTEIN UGPE"/>
    <property type="match status" value="1"/>
</dbReference>
<dbReference type="AlphaFoldDB" id="A0A1T5LK59"/>
<evidence type="ECO:0000256" key="4">
    <source>
        <dbReference type="ARBA" id="ARBA00022692"/>
    </source>
</evidence>
<dbReference type="Gene3D" id="1.10.3720.10">
    <property type="entry name" value="MetI-like"/>
    <property type="match status" value="1"/>
</dbReference>
<feature type="domain" description="ABC transmembrane type-1" evidence="8">
    <location>
        <begin position="78"/>
        <end position="269"/>
    </location>
</feature>
<feature type="transmembrane region" description="Helical" evidence="7">
    <location>
        <begin position="110"/>
        <end position="134"/>
    </location>
</feature>
<evidence type="ECO:0000259" key="8">
    <source>
        <dbReference type="PROSITE" id="PS50928"/>
    </source>
</evidence>
<evidence type="ECO:0000256" key="6">
    <source>
        <dbReference type="ARBA" id="ARBA00023136"/>
    </source>
</evidence>
<evidence type="ECO:0000313" key="9">
    <source>
        <dbReference type="EMBL" id="SKC76264.1"/>
    </source>
</evidence>
<dbReference type="InterPro" id="IPR000515">
    <property type="entry name" value="MetI-like"/>
</dbReference>
<proteinExistence type="inferred from homology"/>
<evidence type="ECO:0000256" key="2">
    <source>
        <dbReference type="ARBA" id="ARBA00022448"/>
    </source>
</evidence>
<dbReference type="PANTHER" id="PTHR43744">
    <property type="entry name" value="ABC TRANSPORTER PERMEASE PROTEIN MG189-RELATED-RELATED"/>
    <property type="match status" value="1"/>
</dbReference>
<dbReference type="RefSeq" id="WP_079492626.1">
    <property type="nucleotide sequence ID" value="NZ_FUZT01000007.1"/>
</dbReference>
<keyword evidence="3" id="KW-1003">Cell membrane</keyword>
<organism evidence="9 10">
    <name type="scientific">Maledivibacter halophilus</name>
    <dbReference type="NCBI Taxonomy" id="36842"/>
    <lineage>
        <taxon>Bacteria</taxon>
        <taxon>Bacillati</taxon>
        <taxon>Bacillota</taxon>
        <taxon>Clostridia</taxon>
        <taxon>Peptostreptococcales</taxon>
        <taxon>Caminicellaceae</taxon>
        <taxon>Maledivibacter</taxon>
    </lineage>
</organism>
<feature type="transmembrane region" description="Helical" evidence="7">
    <location>
        <begin position="146"/>
        <end position="165"/>
    </location>
</feature>
<evidence type="ECO:0000313" key="10">
    <source>
        <dbReference type="Proteomes" id="UP000190285"/>
    </source>
</evidence>
<feature type="transmembrane region" description="Helical" evidence="7">
    <location>
        <begin position="77"/>
        <end position="103"/>
    </location>
</feature>
<evidence type="ECO:0000256" key="7">
    <source>
        <dbReference type="RuleBase" id="RU363032"/>
    </source>
</evidence>
<dbReference type="PROSITE" id="PS50928">
    <property type="entry name" value="ABC_TM1"/>
    <property type="match status" value="1"/>
</dbReference>
<dbReference type="OrthoDB" id="156617at2"/>
<dbReference type="Proteomes" id="UP000190285">
    <property type="component" value="Unassembled WGS sequence"/>
</dbReference>
<comment type="subcellular location">
    <subcellularLocation>
        <location evidence="1 7">Cell membrane</location>
        <topology evidence="1 7">Multi-pass membrane protein</topology>
    </subcellularLocation>
</comment>
<gene>
    <name evidence="9" type="ORF">SAMN02194393_02961</name>
</gene>
<dbReference type="GO" id="GO:0055085">
    <property type="term" value="P:transmembrane transport"/>
    <property type="evidence" value="ECO:0007669"/>
    <property type="project" value="InterPro"/>
</dbReference>
<dbReference type="GO" id="GO:0005886">
    <property type="term" value="C:plasma membrane"/>
    <property type="evidence" value="ECO:0007669"/>
    <property type="project" value="UniProtKB-SubCell"/>
</dbReference>
<protein>
    <submittedName>
        <fullName evidence="9">Carbohydrate ABC transporter membrane protein 2, CUT1 family (TC 3.A.1.1.-)</fullName>
    </submittedName>
</protein>
<keyword evidence="6 7" id="KW-0472">Membrane</keyword>
<evidence type="ECO:0000256" key="5">
    <source>
        <dbReference type="ARBA" id="ARBA00022989"/>
    </source>
</evidence>
<feature type="transmembrane region" description="Helical" evidence="7">
    <location>
        <begin position="248"/>
        <end position="268"/>
    </location>
</feature>
<feature type="transmembrane region" description="Helical" evidence="7">
    <location>
        <begin position="202"/>
        <end position="225"/>
    </location>
</feature>
<dbReference type="Pfam" id="PF00528">
    <property type="entry name" value="BPD_transp_1"/>
    <property type="match status" value="1"/>
</dbReference>
<keyword evidence="2 7" id="KW-0813">Transport</keyword>
<accession>A0A1T5LK59</accession>
<dbReference type="InterPro" id="IPR035906">
    <property type="entry name" value="MetI-like_sf"/>
</dbReference>
<dbReference type="EMBL" id="FUZT01000007">
    <property type="protein sequence ID" value="SKC76264.1"/>
    <property type="molecule type" value="Genomic_DNA"/>
</dbReference>
<feature type="transmembrane region" description="Helical" evidence="7">
    <location>
        <begin position="21"/>
        <end position="41"/>
    </location>
</feature>
<keyword evidence="4 7" id="KW-0812">Transmembrane</keyword>
<dbReference type="SUPFAM" id="SSF161098">
    <property type="entry name" value="MetI-like"/>
    <property type="match status" value="1"/>
</dbReference>
<dbReference type="STRING" id="36842.SAMN02194393_02961"/>
<name>A0A1T5LK59_9FIRM</name>
<comment type="similarity">
    <text evidence="7">Belongs to the binding-protein-dependent transport system permease family.</text>
</comment>
<evidence type="ECO:0000256" key="1">
    <source>
        <dbReference type="ARBA" id="ARBA00004651"/>
    </source>
</evidence>
<evidence type="ECO:0000256" key="3">
    <source>
        <dbReference type="ARBA" id="ARBA00022475"/>
    </source>
</evidence>
<reference evidence="9 10" key="1">
    <citation type="submission" date="2017-02" db="EMBL/GenBank/DDBJ databases">
        <authorList>
            <person name="Peterson S.W."/>
        </authorList>
    </citation>
    <scope>NUCLEOTIDE SEQUENCE [LARGE SCALE GENOMIC DNA]</scope>
    <source>
        <strain evidence="9 10">M1</strain>
    </source>
</reference>
<keyword evidence="5 7" id="KW-1133">Transmembrane helix</keyword>
<sequence length="284" mass="31973">MHKTKNYNSNRDKLGAGGVSIYIFLFIGIVIIVYPLFWMVMSSLKGYSEIYNSVWSLPSKWLFSNYTVAWEKGISNYFVNSFIVTLVTIAGVIVIGSLCAYGLSRYKSKWINITLALCVGGMMVNPQVCLIPLYMLLQNVGIHNTLFALILPYIAFRLPLSILLIRSYFLGIPKELEESARIDGCTSFGVYWRIFMPISKPIILTTVVLTAYYAWNEFIFAIIFIDSDKYKTIPSGLMNFRDALQTDWGVLLAGMAISALPMVIMLIAMQKHLVRGMSEGSLKG</sequence>
<keyword evidence="10" id="KW-1185">Reference proteome</keyword>
<dbReference type="CDD" id="cd06261">
    <property type="entry name" value="TM_PBP2"/>
    <property type="match status" value="1"/>
</dbReference>